<dbReference type="EMBL" id="JBHSOW010000098">
    <property type="protein sequence ID" value="MFC5652533.1"/>
    <property type="molecule type" value="Genomic_DNA"/>
</dbReference>
<evidence type="ECO:0000313" key="2">
    <source>
        <dbReference type="Proteomes" id="UP001596047"/>
    </source>
</evidence>
<sequence>MRRGSANELMFGCGSAATAGGNLGFLGMGQVLSMFRAVRINVGVGENSEGKIRLLRRNKRRSSGELG</sequence>
<name>A0ABW0W518_9BACL</name>
<gene>
    <name evidence="1" type="ORF">ACFPYJ_26125</name>
</gene>
<proteinExistence type="predicted"/>
<dbReference type="Proteomes" id="UP001596047">
    <property type="component" value="Unassembled WGS sequence"/>
</dbReference>
<organism evidence="1 2">
    <name type="scientific">Paenibacillus solisilvae</name>
    <dbReference type="NCBI Taxonomy" id="2486751"/>
    <lineage>
        <taxon>Bacteria</taxon>
        <taxon>Bacillati</taxon>
        <taxon>Bacillota</taxon>
        <taxon>Bacilli</taxon>
        <taxon>Bacillales</taxon>
        <taxon>Paenibacillaceae</taxon>
        <taxon>Paenibacillus</taxon>
    </lineage>
</organism>
<comment type="caution">
    <text evidence="1">The sequence shown here is derived from an EMBL/GenBank/DDBJ whole genome shotgun (WGS) entry which is preliminary data.</text>
</comment>
<evidence type="ECO:0000313" key="1">
    <source>
        <dbReference type="EMBL" id="MFC5652533.1"/>
    </source>
</evidence>
<dbReference type="RefSeq" id="WP_379191174.1">
    <property type="nucleotide sequence ID" value="NZ_JBHSOW010000098.1"/>
</dbReference>
<protein>
    <submittedName>
        <fullName evidence="1">Uncharacterized protein</fullName>
    </submittedName>
</protein>
<accession>A0ABW0W518</accession>
<keyword evidence="2" id="KW-1185">Reference proteome</keyword>
<reference evidence="2" key="1">
    <citation type="journal article" date="2019" name="Int. J. Syst. Evol. Microbiol.">
        <title>The Global Catalogue of Microorganisms (GCM) 10K type strain sequencing project: providing services to taxonomists for standard genome sequencing and annotation.</title>
        <authorList>
            <consortium name="The Broad Institute Genomics Platform"/>
            <consortium name="The Broad Institute Genome Sequencing Center for Infectious Disease"/>
            <person name="Wu L."/>
            <person name="Ma J."/>
        </authorList>
    </citation>
    <scope>NUCLEOTIDE SEQUENCE [LARGE SCALE GENOMIC DNA]</scope>
    <source>
        <strain evidence="2">CGMCC 1.3240</strain>
    </source>
</reference>